<name>A0A173ZVV8_9CLOT</name>
<dbReference type="RefSeq" id="WP_042398114.1">
    <property type="nucleotide sequence ID" value="NZ_CYYT01000004.1"/>
</dbReference>
<dbReference type="GeneID" id="83011918"/>
<reference evidence="1 2" key="1">
    <citation type="submission" date="2015-09" db="EMBL/GenBank/DDBJ databases">
        <authorList>
            <consortium name="Pathogen Informatics"/>
        </authorList>
    </citation>
    <scope>NUCLEOTIDE SEQUENCE [LARGE SCALE GENOMIC DNA]</scope>
    <source>
        <strain evidence="1 2">2789STDY5834855</strain>
    </source>
</reference>
<proteinExistence type="predicted"/>
<dbReference type="Proteomes" id="UP000095558">
    <property type="component" value="Unassembled WGS sequence"/>
</dbReference>
<sequence length="69" mass="7569">MIVMCPGCSGIDPELVKKEFKDEKIVFGCIGECGGRMDESIVAMVNGEFVEANSEVEFIIKVKNILSIK</sequence>
<evidence type="ECO:0008006" key="3">
    <source>
        <dbReference type="Google" id="ProtNLM"/>
    </source>
</evidence>
<gene>
    <name evidence="1" type="ORF">ERS852470_00730</name>
</gene>
<evidence type="ECO:0000313" key="2">
    <source>
        <dbReference type="Proteomes" id="UP000095558"/>
    </source>
</evidence>
<protein>
    <recommendedName>
        <fullName evidence="3">DUF1450 domain-containing protein</fullName>
    </recommendedName>
</protein>
<organism evidence="1 2">
    <name type="scientific">Clostridium disporicum</name>
    <dbReference type="NCBI Taxonomy" id="84024"/>
    <lineage>
        <taxon>Bacteria</taxon>
        <taxon>Bacillati</taxon>
        <taxon>Bacillota</taxon>
        <taxon>Clostridia</taxon>
        <taxon>Eubacteriales</taxon>
        <taxon>Clostridiaceae</taxon>
        <taxon>Clostridium</taxon>
    </lineage>
</organism>
<evidence type="ECO:0000313" key="1">
    <source>
        <dbReference type="EMBL" id="CUN79328.1"/>
    </source>
</evidence>
<dbReference type="OrthoDB" id="1692944at2"/>
<dbReference type="EMBL" id="CYZV01000006">
    <property type="protein sequence ID" value="CUN79328.1"/>
    <property type="molecule type" value="Genomic_DNA"/>
</dbReference>
<accession>A0A173ZVV8</accession>
<dbReference type="AlphaFoldDB" id="A0A173ZVV8"/>